<reference evidence="2" key="1">
    <citation type="submission" date="2016-11" db="EMBL/GenBank/DDBJ databases">
        <title>Complete Genome Sequence of alachlor-degrading Sphingomonas sp. strain JJ-A5.</title>
        <authorList>
            <person name="Lee H."/>
            <person name="Ka J.-O."/>
        </authorList>
    </citation>
    <scope>NUCLEOTIDE SEQUENCE [LARGE SCALE GENOMIC DNA]</scope>
    <source>
        <strain evidence="2">JJ-A5</strain>
    </source>
</reference>
<dbReference type="Proteomes" id="UP000182063">
    <property type="component" value="Chromosome"/>
</dbReference>
<keyword evidence="2" id="KW-1185">Reference proteome</keyword>
<accession>A0A1L3ZV78</accession>
<dbReference type="AlphaFoldDB" id="A0A1L3ZV78"/>
<sequence length="81" mass="8156">MAKKIIKGVGKVAGAVGLGGVAKALIGGGKKKAAVEAPDPVMPIADDEAVRLARKRSIAKQVKRGGRESTILSDGDSLGGY</sequence>
<proteinExistence type="predicted"/>
<evidence type="ECO:0000313" key="1">
    <source>
        <dbReference type="EMBL" id="API59528.1"/>
    </source>
</evidence>
<dbReference type="EMBL" id="CP018221">
    <property type="protein sequence ID" value="API59528.1"/>
    <property type="molecule type" value="Genomic_DNA"/>
</dbReference>
<gene>
    <name evidence="1" type="ORF">BSL82_09565</name>
</gene>
<evidence type="ECO:0000313" key="2">
    <source>
        <dbReference type="Proteomes" id="UP000182063"/>
    </source>
</evidence>
<protein>
    <submittedName>
        <fullName evidence="1">Uncharacterized protein</fullName>
    </submittedName>
</protein>
<dbReference type="RefSeq" id="WP_072597143.1">
    <property type="nucleotide sequence ID" value="NZ_CP018221.1"/>
</dbReference>
<name>A0A1L3ZV78_9SPHN</name>
<organism evidence="1 2">
    <name type="scientific">Tardibacter chloracetimidivorans</name>
    <dbReference type="NCBI Taxonomy" id="1921510"/>
    <lineage>
        <taxon>Bacteria</taxon>
        <taxon>Pseudomonadati</taxon>
        <taxon>Pseudomonadota</taxon>
        <taxon>Alphaproteobacteria</taxon>
        <taxon>Sphingomonadales</taxon>
        <taxon>Sphingomonadaceae</taxon>
        <taxon>Tardibacter</taxon>
    </lineage>
</organism>
<dbReference type="KEGG" id="sphj:BSL82_09565"/>
<dbReference type="STRING" id="1921510.BSL82_09565"/>